<keyword evidence="2" id="KW-1133">Transmembrane helix</keyword>
<proteinExistence type="predicted"/>
<feature type="transmembrane region" description="Helical" evidence="2">
    <location>
        <begin position="232"/>
        <end position="249"/>
    </location>
</feature>
<protein>
    <recommendedName>
        <fullName evidence="5">ZIP family zinc transporter</fullName>
    </recommendedName>
</protein>
<keyword evidence="2" id="KW-0472">Membrane</keyword>
<evidence type="ECO:0000313" key="3">
    <source>
        <dbReference type="EMBL" id="GEN79792.1"/>
    </source>
</evidence>
<evidence type="ECO:0008006" key="5">
    <source>
        <dbReference type="Google" id="ProtNLM"/>
    </source>
</evidence>
<reference evidence="3 4" key="1">
    <citation type="submission" date="2019-07" db="EMBL/GenBank/DDBJ databases">
        <title>Whole genome shotgun sequence of Actinotalea fermentans NBRC 105374.</title>
        <authorList>
            <person name="Hosoyama A."/>
            <person name="Uohara A."/>
            <person name="Ohji S."/>
            <person name="Ichikawa N."/>
        </authorList>
    </citation>
    <scope>NUCLEOTIDE SEQUENCE [LARGE SCALE GENOMIC DNA]</scope>
    <source>
        <strain evidence="3 4">NBRC 105374</strain>
    </source>
</reference>
<feature type="transmembrane region" description="Helical" evidence="2">
    <location>
        <begin position="37"/>
        <end position="55"/>
    </location>
</feature>
<dbReference type="Proteomes" id="UP000321484">
    <property type="component" value="Unassembled WGS sequence"/>
</dbReference>
<feature type="transmembrane region" description="Helical" evidence="2">
    <location>
        <begin position="67"/>
        <end position="88"/>
    </location>
</feature>
<dbReference type="EMBL" id="BJYK01000004">
    <property type="protein sequence ID" value="GEN79792.1"/>
    <property type="molecule type" value="Genomic_DNA"/>
</dbReference>
<dbReference type="AlphaFoldDB" id="A0A511YX75"/>
<feature type="transmembrane region" description="Helical" evidence="2">
    <location>
        <begin position="203"/>
        <end position="220"/>
    </location>
</feature>
<keyword evidence="2" id="KW-0812">Transmembrane</keyword>
<name>A0A511YX75_9CELL</name>
<accession>A0A511YX75</accession>
<feature type="region of interest" description="Disordered" evidence="1">
    <location>
        <begin position="338"/>
        <end position="357"/>
    </location>
</feature>
<feature type="transmembrane region" description="Helical" evidence="2">
    <location>
        <begin position="12"/>
        <end position="30"/>
    </location>
</feature>
<feature type="region of interest" description="Disordered" evidence="1">
    <location>
        <begin position="367"/>
        <end position="388"/>
    </location>
</feature>
<evidence type="ECO:0000313" key="4">
    <source>
        <dbReference type="Proteomes" id="UP000321484"/>
    </source>
</evidence>
<evidence type="ECO:0000256" key="1">
    <source>
        <dbReference type="SAM" id="MobiDB-lite"/>
    </source>
</evidence>
<sequence length="425" mass="42770">MSAIPVWLEAGGWGLVAGSALVLGSLLAWFARIPQRAVATVMAFGAGVLISALAFELVDEAERSGGLGPTVVGFLGGAVAYVAANAALARRGARHRKRSGGQQPSEADQAGSGAAIAIGALLDGVPESVVLGVSVLAGHGVGVGVLAAVAISNVPEGLASAAGMKQAGRSGRYVFGVWGGIAVVSGLAAAVGALALEGADAGLVATITAVAAGAILAMVADTMIPEAFERTHLLTGLVTSLGFLAAFVIERWRGRAMRGSGGHELEGVALRVGERHRAPAVVGDRAETPRAQAVQPPVLGVQVGGRQLQVQRRREGPTVGHLAEDQARQARVVAEELGAGGARPGRDVDAQGCGPELGGRERVERVVGESGERGGGRGARRLAARGGRGGQCGHGCSLQGVVGAGSPWARWETCSHSRQVASRCS</sequence>
<gene>
    <name evidence="3" type="ORF">AFE02nite_15260</name>
</gene>
<comment type="caution">
    <text evidence="3">The sequence shown here is derived from an EMBL/GenBank/DDBJ whole genome shotgun (WGS) entry which is preliminary data.</text>
</comment>
<keyword evidence="4" id="KW-1185">Reference proteome</keyword>
<feature type="transmembrane region" description="Helical" evidence="2">
    <location>
        <begin position="173"/>
        <end position="196"/>
    </location>
</feature>
<organism evidence="3 4">
    <name type="scientific">Actinotalea fermentans</name>
    <dbReference type="NCBI Taxonomy" id="43671"/>
    <lineage>
        <taxon>Bacteria</taxon>
        <taxon>Bacillati</taxon>
        <taxon>Actinomycetota</taxon>
        <taxon>Actinomycetes</taxon>
        <taxon>Micrococcales</taxon>
        <taxon>Cellulomonadaceae</taxon>
        <taxon>Actinotalea</taxon>
    </lineage>
</organism>
<evidence type="ECO:0000256" key="2">
    <source>
        <dbReference type="SAM" id="Phobius"/>
    </source>
</evidence>